<protein>
    <submittedName>
        <fullName evidence="1">Uncharacterized protein</fullName>
    </submittedName>
</protein>
<dbReference type="EMBL" id="BGZK01003148">
    <property type="protein sequence ID" value="GBP98460.1"/>
    <property type="molecule type" value="Genomic_DNA"/>
</dbReference>
<sequence length="128" mass="14240">MAVSHACLTHSVYVIHDLCRVGHTSLQPPPSRQSELLSSFKRYQRCELRPLSLLLCCRSVCPGRVQVRTAPGAYVERGDRYGPRMLPPRTIAIPPPLIHPVERSCTPSRPPYSAETVPCILSNGDIPR</sequence>
<dbReference type="Proteomes" id="UP000299102">
    <property type="component" value="Unassembled WGS sequence"/>
</dbReference>
<keyword evidence="2" id="KW-1185">Reference proteome</keyword>
<name>A0A4C2AEJ0_EUMVA</name>
<proteinExistence type="predicted"/>
<evidence type="ECO:0000313" key="2">
    <source>
        <dbReference type="Proteomes" id="UP000299102"/>
    </source>
</evidence>
<comment type="caution">
    <text evidence="1">The sequence shown here is derived from an EMBL/GenBank/DDBJ whole genome shotgun (WGS) entry which is preliminary data.</text>
</comment>
<reference evidence="1 2" key="1">
    <citation type="journal article" date="2019" name="Commun. Biol.">
        <title>The bagworm genome reveals a unique fibroin gene that provides high tensile strength.</title>
        <authorList>
            <person name="Kono N."/>
            <person name="Nakamura H."/>
            <person name="Ohtoshi R."/>
            <person name="Tomita M."/>
            <person name="Numata K."/>
            <person name="Arakawa K."/>
        </authorList>
    </citation>
    <scope>NUCLEOTIDE SEQUENCE [LARGE SCALE GENOMIC DNA]</scope>
</reference>
<gene>
    <name evidence="1" type="ORF">EVAR_59886_1</name>
</gene>
<dbReference type="AlphaFoldDB" id="A0A4C2AEJ0"/>
<accession>A0A4C2AEJ0</accession>
<evidence type="ECO:0000313" key="1">
    <source>
        <dbReference type="EMBL" id="GBP98460.1"/>
    </source>
</evidence>
<organism evidence="1 2">
    <name type="scientific">Eumeta variegata</name>
    <name type="common">Bagworm moth</name>
    <name type="synonym">Eumeta japonica</name>
    <dbReference type="NCBI Taxonomy" id="151549"/>
    <lineage>
        <taxon>Eukaryota</taxon>
        <taxon>Metazoa</taxon>
        <taxon>Ecdysozoa</taxon>
        <taxon>Arthropoda</taxon>
        <taxon>Hexapoda</taxon>
        <taxon>Insecta</taxon>
        <taxon>Pterygota</taxon>
        <taxon>Neoptera</taxon>
        <taxon>Endopterygota</taxon>
        <taxon>Lepidoptera</taxon>
        <taxon>Glossata</taxon>
        <taxon>Ditrysia</taxon>
        <taxon>Tineoidea</taxon>
        <taxon>Psychidae</taxon>
        <taxon>Oiketicinae</taxon>
        <taxon>Eumeta</taxon>
    </lineage>
</organism>